<protein>
    <submittedName>
        <fullName evidence="3">Variant SH3 domain-containing protein</fullName>
    </submittedName>
</protein>
<evidence type="ECO:0000256" key="1">
    <source>
        <dbReference type="ARBA" id="ARBA00022443"/>
    </source>
</evidence>
<dbReference type="InterPro" id="IPR014593">
    <property type="entry name" value="UCP034961_SH3_2"/>
</dbReference>
<dbReference type="InterPro" id="IPR001452">
    <property type="entry name" value="SH3_domain"/>
</dbReference>
<evidence type="ECO:0000313" key="4">
    <source>
        <dbReference type="Proteomes" id="UP000192660"/>
    </source>
</evidence>
<dbReference type="OrthoDB" id="1030757at2"/>
<dbReference type="PIRSF" id="PIRSF034961">
    <property type="entry name" value="UCP034961_SH3_2"/>
    <property type="match status" value="1"/>
</dbReference>
<evidence type="ECO:0000259" key="2">
    <source>
        <dbReference type="PROSITE" id="PS50002"/>
    </source>
</evidence>
<name>A0A1W1WCL6_SULTA</name>
<dbReference type="CDD" id="cd00174">
    <property type="entry name" value="SH3"/>
    <property type="match status" value="1"/>
</dbReference>
<organism evidence="3 4">
    <name type="scientific">Sulfobacillus thermosulfidooxidans (strain DSM 9293 / VKM B-1269 / AT-1)</name>
    <dbReference type="NCBI Taxonomy" id="929705"/>
    <lineage>
        <taxon>Bacteria</taxon>
        <taxon>Bacillati</taxon>
        <taxon>Bacillota</taxon>
        <taxon>Clostridia</taxon>
        <taxon>Eubacteriales</taxon>
        <taxon>Clostridiales Family XVII. Incertae Sedis</taxon>
        <taxon>Sulfobacillus</taxon>
    </lineage>
</organism>
<dbReference type="EMBL" id="FWWY01000001">
    <property type="protein sequence ID" value="SMC04051.1"/>
    <property type="molecule type" value="Genomic_DNA"/>
</dbReference>
<proteinExistence type="predicted"/>
<feature type="domain" description="SH3" evidence="2">
    <location>
        <begin position="60"/>
        <end position="116"/>
    </location>
</feature>
<keyword evidence="1" id="KW-0728">SH3 domain</keyword>
<dbReference type="RefSeq" id="WP_020375451.1">
    <property type="nucleotide sequence ID" value="NZ_FWWY01000001.1"/>
</dbReference>
<gene>
    <name evidence="3" type="ORF">SAMN00768000_1436</name>
</gene>
<dbReference type="Proteomes" id="UP000192660">
    <property type="component" value="Unassembled WGS sequence"/>
</dbReference>
<dbReference type="STRING" id="28034.BFX07_13810"/>
<reference evidence="4" key="1">
    <citation type="submission" date="2017-04" db="EMBL/GenBank/DDBJ databases">
        <authorList>
            <person name="Varghese N."/>
            <person name="Submissions S."/>
        </authorList>
    </citation>
    <scope>NUCLEOTIDE SEQUENCE [LARGE SCALE GENOMIC DNA]</scope>
    <source>
        <strain evidence="4">DSM 9293</strain>
    </source>
</reference>
<evidence type="ECO:0000313" key="3">
    <source>
        <dbReference type="EMBL" id="SMC04051.1"/>
    </source>
</evidence>
<dbReference type="AlphaFoldDB" id="A0A1W1WCL6"/>
<dbReference type="Pfam" id="PF07653">
    <property type="entry name" value="SH3_2"/>
    <property type="match status" value="2"/>
</dbReference>
<dbReference type="SUPFAM" id="SSF50044">
    <property type="entry name" value="SH3-domain"/>
    <property type="match status" value="2"/>
</dbReference>
<keyword evidence="4" id="KW-1185">Reference proteome</keyword>
<sequence>MKIPYRVMKTHIKTYDRPLILKAGDRLSVGERDSHWRAWVWCTHDSGISGWVPEILLRNGRGSRAEITTDYDGTELSVHVGESVWGLKILGGWVWCQNASGKEGWVPLENLAHDPS</sequence>
<accession>A0A1W1WCL6</accession>
<dbReference type="InterPro" id="IPR036028">
    <property type="entry name" value="SH3-like_dom_sf"/>
</dbReference>
<dbReference type="PROSITE" id="PS50002">
    <property type="entry name" value="SH3"/>
    <property type="match status" value="1"/>
</dbReference>